<proteinExistence type="predicted"/>
<reference evidence="1 2" key="1">
    <citation type="submission" date="2023-01" db="EMBL/GenBank/DDBJ databases">
        <authorList>
            <person name="Whitehead M."/>
        </authorList>
    </citation>
    <scope>NUCLEOTIDE SEQUENCE [LARGE SCALE GENOMIC DNA]</scope>
</reference>
<dbReference type="Proteomes" id="UP001160148">
    <property type="component" value="Unassembled WGS sequence"/>
</dbReference>
<accession>A0AAV0VGK4</accession>
<evidence type="ECO:0000313" key="1">
    <source>
        <dbReference type="EMBL" id="CAI6342784.1"/>
    </source>
</evidence>
<dbReference type="AlphaFoldDB" id="A0AAV0VGK4"/>
<dbReference type="EMBL" id="CARXXK010000001">
    <property type="protein sequence ID" value="CAI6342784.1"/>
    <property type="molecule type" value="Genomic_DNA"/>
</dbReference>
<name>A0AAV0VGK4_9HEMI</name>
<protein>
    <submittedName>
        <fullName evidence="1">Uncharacterized protein</fullName>
    </submittedName>
</protein>
<evidence type="ECO:0000313" key="2">
    <source>
        <dbReference type="Proteomes" id="UP001160148"/>
    </source>
</evidence>
<comment type="caution">
    <text evidence="1">The sequence shown here is derived from an EMBL/GenBank/DDBJ whole genome shotgun (WGS) entry which is preliminary data.</text>
</comment>
<sequence length="79" mass="9096">MKEVLGSARTEFDLVIVEYFEPDCVSYIATKLNLPLIYVTPIASQCLYGSHNHRSRLKSVNDHGNVFLCMRFLKLAFRD</sequence>
<organism evidence="1 2">
    <name type="scientific">Macrosiphum euphorbiae</name>
    <name type="common">potato aphid</name>
    <dbReference type="NCBI Taxonomy" id="13131"/>
    <lineage>
        <taxon>Eukaryota</taxon>
        <taxon>Metazoa</taxon>
        <taxon>Ecdysozoa</taxon>
        <taxon>Arthropoda</taxon>
        <taxon>Hexapoda</taxon>
        <taxon>Insecta</taxon>
        <taxon>Pterygota</taxon>
        <taxon>Neoptera</taxon>
        <taxon>Paraneoptera</taxon>
        <taxon>Hemiptera</taxon>
        <taxon>Sternorrhyncha</taxon>
        <taxon>Aphidomorpha</taxon>
        <taxon>Aphidoidea</taxon>
        <taxon>Aphididae</taxon>
        <taxon>Macrosiphini</taxon>
        <taxon>Macrosiphum</taxon>
    </lineage>
</organism>
<dbReference type="SUPFAM" id="SSF53756">
    <property type="entry name" value="UDP-Glycosyltransferase/glycogen phosphorylase"/>
    <property type="match status" value="1"/>
</dbReference>
<keyword evidence="2" id="KW-1185">Reference proteome</keyword>
<gene>
    <name evidence="1" type="ORF">MEUPH1_LOCUS135</name>
</gene>